<dbReference type="GO" id="GO:0106370">
    <property type="term" value="F:protein-L-histidine N-pros-methyltransferase activity"/>
    <property type="evidence" value="ECO:0007669"/>
    <property type="project" value="InterPro"/>
</dbReference>
<name>A0A1I8ECA6_WUCBA</name>
<sequence length="351" mass="39504">MDLELIVNRRKGNGNVPITAVDFKEYCNFFSMDNSVETFLNNSLETSNSLCLQACLFLLLILFTSFPISVCYTFLTSLLSMVLTKTSINGVLGRGGMHLFSLSQLQEFLDVSVEWVSHDKKLLDLGAGDGQITAIMAQLYRTVSVTEASKIMEWRLKQRGFKVVPMNMWHLSGTYHLVSALNLLDRHYNPSLLLTQLHSVTLRSESLLLLTVVLPLHQYVEFHPTSRTNRPDVKISIKGKTFEEQASSLVADVLEPAGFELLKWGKLPYLSEGDFRRPFYHLNDAVFLLKPRKTSSDGSGNLCSRFCLKVAVLCCRNETVSRAGHRVRIVVLSQGNLIDRAYASSKPSHCY</sequence>
<dbReference type="SUPFAM" id="SSF53335">
    <property type="entry name" value="S-adenosyl-L-methionine-dependent methyltransferases"/>
    <property type="match status" value="1"/>
</dbReference>
<dbReference type="PANTHER" id="PTHR12890">
    <property type="entry name" value="DREV PROTEIN"/>
    <property type="match status" value="1"/>
</dbReference>
<dbReference type="Gene3D" id="3.40.50.150">
    <property type="entry name" value="Vaccinia Virus protein VP39"/>
    <property type="match status" value="1"/>
</dbReference>
<keyword evidence="1" id="KW-0812">Transmembrane</keyword>
<dbReference type="InterPro" id="IPR007884">
    <property type="entry name" value="METL9"/>
</dbReference>
<keyword evidence="1" id="KW-1133">Transmembrane helix</keyword>
<reference evidence="2" key="1">
    <citation type="submission" date="2016-11" db="UniProtKB">
        <authorList>
            <consortium name="WormBaseParasite"/>
        </authorList>
    </citation>
    <scope>IDENTIFICATION</scope>
    <source>
        <strain evidence="2">pt0022</strain>
    </source>
</reference>
<evidence type="ECO:0008006" key="3">
    <source>
        <dbReference type="Google" id="ProtNLM"/>
    </source>
</evidence>
<organism evidence="2">
    <name type="scientific">Wuchereria bancrofti</name>
    <dbReference type="NCBI Taxonomy" id="6293"/>
    <lineage>
        <taxon>Eukaryota</taxon>
        <taxon>Metazoa</taxon>
        <taxon>Ecdysozoa</taxon>
        <taxon>Nematoda</taxon>
        <taxon>Chromadorea</taxon>
        <taxon>Rhabditida</taxon>
        <taxon>Spirurina</taxon>
        <taxon>Spiruromorpha</taxon>
        <taxon>Filarioidea</taxon>
        <taxon>Onchocercidae</taxon>
        <taxon>Wuchereria</taxon>
    </lineage>
</organism>
<dbReference type="Pfam" id="PF05219">
    <property type="entry name" value="DREV"/>
    <property type="match status" value="1"/>
</dbReference>
<evidence type="ECO:0000313" key="2">
    <source>
        <dbReference type="WBParaSite" id="maker-PairedContig_1385-snap-gene-1.26-mRNA-1"/>
    </source>
</evidence>
<evidence type="ECO:0000256" key="1">
    <source>
        <dbReference type="SAM" id="Phobius"/>
    </source>
</evidence>
<keyword evidence="1" id="KW-0472">Membrane</keyword>
<feature type="transmembrane region" description="Helical" evidence="1">
    <location>
        <begin position="50"/>
        <end position="75"/>
    </location>
</feature>
<dbReference type="AlphaFoldDB" id="A0A1I8ECA6"/>
<protein>
    <recommendedName>
        <fullName evidence="3">DREV methyltransferase</fullName>
    </recommendedName>
</protein>
<dbReference type="STRING" id="6293.A0A1I8ECA6"/>
<dbReference type="InterPro" id="IPR029063">
    <property type="entry name" value="SAM-dependent_MTases_sf"/>
</dbReference>
<dbReference type="PANTHER" id="PTHR12890:SF0">
    <property type="entry name" value="PROTEIN-L-HISTIDINE N-PROS-METHYLTRANSFERASE"/>
    <property type="match status" value="1"/>
</dbReference>
<proteinExistence type="predicted"/>
<accession>A0A1I8ECA6</accession>
<dbReference type="WBParaSite" id="maker-PairedContig_1385-snap-gene-1.26-mRNA-1">
    <property type="protein sequence ID" value="maker-PairedContig_1385-snap-gene-1.26-mRNA-1"/>
    <property type="gene ID" value="maker-PairedContig_1385-snap-gene-1.26"/>
</dbReference>